<evidence type="ECO:0000256" key="3">
    <source>
        <dbReference type="ARBA" id="ARBA00011738"/>
    </source>
</evidence>
<keyword evidence="11 14" id="KW-0472">Membrane</keyword>
<keyword evidence="9 14" id="KW-1133">Transmembrane helix</keyword>
<evidence type="ECO:0000256" key="6">
    <source>
        <dbReference type="ARBA" id="ARBA00022737"/>
    </source>
</evidence>
<accession>A0A0L0FVC7</accession>
<evidence type="ECO:0000256" key="12">
    <source>
        <dbReference type="ARBA" id="ARBA00023303"/>
    </source>
</evidence>
<keyword evidence="6" id="KW-0677">Repeat</keyword>
<dbReference type="Gene3D" id="1.10.238.10">
    <property type="entry name" value="EF-hand"/>
    <property type="match status" value="1"/>
</dbReference>
<dbReference type="InterPro" id="IPR002048">
    <property type="entry name" value="EF_hand_dom"/>
</dbReference>
<feature type="transmembrane region" description="Helical" evidence="14">
    <location>
        <begin position="93"/>
        <end position="117"/>
    </location>
</feature>
<keyword evidence="17" id="KW-1185">Reference proteome</keyword>
<comment type="subcellular location">
    <subcellularLocation>
        <location evidence="1">Membrane</location>
        <topology evidence="1">Multi-pass membrane protein</topology>
    </subcellularLocation>
</comment>
<dbReference type="Pfam" id="PF00520">
    <property type="entry name" value="Ion_trans"/>
    <property type="match status" value="2"/>
</dbReference>
<dbReference type="GO" id="GO:0034702">
    <property type="term" value="C:monoatomic ion channel complex"/>
    <property type="evidence" value="ECO:0007669"/>
    <property type="project" value="UniProtKB-KW"/>
</dbReference>
<gene>
    <name evidence="16" type="ORF">SARC_07068</name>
</gene>
<dbReference type="GeneID" id="25907572"/>
<sequence>MFRPFLLINTSHTLARAMNVVGKTVIRILPVSLLLLLTVGLFGLVAMTMFLGTGKEINNFGTVHDSIKSMMILTTTANNPDVWMEAYNADRAYAIFFITFTSLTVYIITNIILATVYNEWKDQFKEDTIATIERRRSTLKEAFPLMCGSFSKNPSSASLTLTFEEMREVFRACGLKGKSIPALFLLMDKSHSGHITASEFLSLFDLLALNLEVVQSEQATPMAKRYPHLRKMVHAGWFLILTDIVIFCSAFIIIRELIVEGKFQQSTFSRFLDISFLTFSMIEVGLRLLIGGLHTPRDVWLKFDSVVVVTMCLAELFMVFEQISFVRLTIILRVMRLVRPMSMLPEFRVVTRTLASIVPRIGVVAAILMTAFYVYGQLGMFLYHGTIVKDDPRLEGSDFAKNNYWLLNFDDFYNTLVTLYCVMLTNNWFVIMNAYATVTSEWATVYFTVWVLFTMQVALNLLIGFVVDTYQYENERVKNSPTFEVFMTKEGSPSHIRRVYEERTSEEVKKLEAEMEENGESYFSISLKSFMTGDDWLRDMFMRDVFQVLDPDDWEAAKFSNLRSHASADNRTTRHSHTDVLSGTDGGPSENDPQVDASVVRRVNSESTIV</sequence>
<comment type="subunit">
    <text evidence="3">Homodimer.</text>
</comment>
<name>A0A0L0FVC7_9EUKA</name>
<feature type="transmembrane region" description="Helical" evidence="14">
    <location>
        <begin position="306"/>
        <end position="332"/>
    </location>
</feature>
<feature type="domain" description="EF-hand" evidence="15">
    <location>
        <begin position="175"/>
        <end position="210"/>
    </location>
</feature>
<keyword evidence="7" id="KW-0106">Calcium</keyword>
<dbReference type="STRING" id="667725.A0A0L0FVC7"/>
<keyword evidence="8" id="KW-0851">Voltage-gated channel</keyword>
<feature type="transmembrane region" description="Helical" evidence="14">
    <location>
        <begin position="412"/>
        <end position="431"/>
    </location>
</feature>
<evidence type="ECO:0000256" key="1">
    <source>
        <dbReference type="ARBA" id="ARBA00004141"/>
    </source>
</evidence>
<dbReference type="SUPFAM" id="SSF81324">
    <property type="entry name" value="Voltage-gated potassium channels"/>
    <property type="match status" value="1"/>
</dbReference>
<evidence type="ECO:0000256" key="11">
    <source>
        <dbReference type="ARBA" id="ARBA00023136"/>
    </source>
</evidence>
<feature type="transmembrane region" description="Helical" evidence="14">
    <location>
        <begin position="443"/>
        <end position="467"/>
    </location>
</feature>
<feature type="region of interest" description="Disordered" evidence="13">
    <location>
        <begin position="567"/>
        <end position="596"/>
    </location>
</feature>
<dbReference type="RefSeq" id="XP_014154471.1">
    <property type="nucleotide sequence ID" value="XM_014298996.1"/>
</dbReference>
<dbReference type="PANTHER" id="PTHR46988:SF2">
    <property type="entry name" value="TWO PORE CALCIUM CHANNEL PROTEIN 1"/>
    <property type="match status" value="1"/>
</dbReference>
<dbReference type="InterPro" id="IPR011992">
    <property type="entry name" value="EF-hand-dom_pair"/>
</dbReference>
<keyword evidence="5 14" id="KW-0812">Transmembrane</keyword>
<evidence type="ECO:0000313" key="17">
    <source>
        <dbReference type="Proteomes" id="UP000054560"/>
    </source>
</evidence>
<evidence type="ECO:0000256" key="4">
    <source>
        <dbReference type="ARBA" id="ARBA00022448"/>
    </source>
</evidence>
<dbReference type="SUPFAM" id="SSF47473">
    <property type="entry name" value="EF-hand"/>
    <property type="match status" value="1"/>
</dbReference>
<protein>
    <recommendedName>
        <fullName evidence="15">EF-hand domain-containing protein</fullName>
    </recommendedName>
</protein>
<feature type="transmembrane region" description="Helical" evidence="14">
    <location>
        <begin position="28"/>
        <end position="51"/>
    </location>
</feature>
<evidence type="ECO:0000256" key="8">
    <source>
        <dbReference type="ARBA" id="ARBA00022882"/>
    </source>
</evidence>
<keyword evidence="12" id="KW-0407">Ion channel</keyword>
<dbReference type="PROSITE" id="PS00018">
    <property type="entry name" value="EF_HAND_1"/>
    <property type="match status" value="1"/>
</dbReference>
<evidence type="ECO:0000256" key="10">
    <source>
        <dbReference type="ARBA" id="ARBA00023065"/>
    </source>
</evidence>
<keyword evidence="4" id="KW-0813">Transport</keyword>
<dbReference type="Gene3D" id="1.10.287.70">
    <property type="match status" value="2"/>
</dbReference>
<evidence type="ECO:0000256" key="13">
    <source>
        <dbReference type="SAM" id="MobiDB-lite"/>
    </source>
</evidence>
<feature type="transmembrane region" description="Helical" evidence="14">
    <location>
        <begin position="353"/>
        <end position="375"/>
    </location>
</feature>
<feature type="transmembrane region" description="Helical" evidence="14">
    <location>
        <begin position="235"/>
        <end position="254"/>
    </location>
</feature>
<dbReference type="InterPro" id="IPR005821">
    <property type="entry name" value="Ion_trans_dom"/>
</dbReference>
<dbReference type="eggNOG" id="KOG2301">
    <property type="taxonomic scope" value="Eukaryota"/>
</dbReference>
<evidence type="ECO:0000256" key="14">
    <source>
        <dbReference type="SAM" id="Phobius"/>
    </source>
</evidence>
<evidence type="ECO:0000313" key="16">
    <source>
        <dbReference type="EMBL" id="KNC80569.1"/>
    </source>
</evidence>
<feature type="compositionally biased region" description="Basic and acidic residues" evidence="13">
    <location>
        <begin position="567"/>
        <end position="578"/>
    </location>
</feature>
<evidence type="ECO:0000256" key="7">
    <source>
        <dbReference type="ARBA" id="ARBA00022837"/>
    </source>
</evidence>
<proteinExistence type="inferred from homology"/>
<dbReference type="AlphaFoldDB" id="A0A0L0FVC7"/>
<keyword evidence="10" id="KW-0406">Ion transport</keyword>
<dbReference type="Gene3D" id="1.20.120.350">
    <property type="entry name" value="Voltage-gated potassium channels. Chain C"/>
    <property type="match status" value="1"/>
</dbReference>
<dbReference type="GO" id="GO:0005509">
    <property type="term" value="F:calcium ion binding"/>
    <property type="evidence" value="ECO:0007669"/>
    <property type="project" value="InterPro"/>
</dbReference>
<evidence type="ECO:0000256" key="5">
    <source>
        <dbReference type="ARBA" id="ARBA00022692"/>
    </source>
</evidence>
<dbReference type="InterPro" id="IPR018247">
    <property type="entry name" value="EF_Hand_1_Ca_BS"/>
</dbReference>
<comment type="similarity">
    <text evidence="2">Belongs to the calcium channel alpha-1 subunit (TC 1.A.1.11) family. Two pore calcium channel subfamily.</text>
</comment>
<dbReference type="InterPro" id="IPR044581">
    <property type="entry name" value="TPC1_plant"/>
</dbReference>
<dbReference type="PROSITE" id="PS50222">
    <property type="entry name" value="EF_HAND_2"/>
    <property type="match status" value="1"/>
</dbReference>
<evidence type="ECO:0000259" key="15">
    <source>
        <dbReference type="PROSITE" id="PS50222"/>
    </source>
</evidence>
<dbReference type="GO" id="GO:0005245">
    <property type="term" value="F:voltage-gated calcium channel activity"/>
    <property type="evidence" value="ECO:0007669"/>
    <property type="project" value="InterPro"/>
</dbReference>
<evidence type="ECO:0000256" key="2">
    <source>
        <dbReference type="ARBA" id="ARBA00009286"/>
    </source>
</evidence>
<dbReference type="OrthoDB" id="10068803at2759"/>
<evidence type="ECO:0000256" key="9">
    <source>
        <dbReference type="ARBA" id="ARBA00022989"/>
    </source>
</evidence>
<organism evidence="16 17">
    <name type="scientific">Sphaeroforma arctica JP610</name>
    <dbReference type="NCBI Taxonomy" id="667725"/>
    <lineage>
        <taxon>Eukaryota</taxon>
        <taxon>Ichthyosporea</taxon>
        <taxon>Ichthyophonida</taxon>
        <taxon>Sphaeroforma</taxon>
    </lineage>
</organism>
<dbReference type="PANTHER" id="PTHR46988">
    <property type="entry name" value="TWO PORE CALCIUM CHANNEL PROTEIN 1"/>
    <property type="match status" value="1"/>
</dbReference>
<dbReference type="Proteomes" id="UP000054560">
    <property type="component" value="Unassembled WGS sequence"/>
</dbReference>
<reference evidence="16 17" key="1">
    <citation type="submission" date="2011-02" db="EMBL/GenBank/DDBJ databases">
        <title>The Genome Sequence of Sphaeroforma arctica JP610.</title>
        <authorList>
            <consortium name="The Broad Institute Genome Sequencing Platform"/>
            <person name="Russ C."/>
            <person name="Cuomo C."/>
            <person name="Young S.K."/>
            <person name="Zeng Q."/>
            <person name="Gargeya S."/>
            <person name="Alvarado L."/>
            <person name="Berlin A."/>
            <person name="Chapman S.B."/>
            <person name="Chen Z."/>
            <person name="Freedman E."/>
            <person name="Gellesch M."/>
            <person name="Goldberg J."/>
            <person name="Griggs A."/>
            <person name="Gujja S."/>
            <person name="Heilman E."/>
            <person name="Heiman D."/>
            <person name="Howarth C."/>
            <person name="Mehta T."/>
            <person name="Neiman D."/>
            <person name="Pearson M."/>
            <person name="Roberts A."/>
            <person name="Saif S."/>
            <person name="Shea T."/>
            <person name="Shenoy N."/>
            <person name="Sisk P."/>
            <person name="Stolte C."/>
            <person name="Sykes S."/>
            <person name="White J."/>
            <person name="Yandava C."/>
            <person name="Burger G."/>
            <person name="Gray M.W."/>
            <person name="Holland P.W.H."/>
            <person name="King N."/>
            <person name="Lang F.B.F."/>
            <person name="Roger A.J."/>
            <person name="Ruiz-Trillo I."/>
            <person name="Haas B."/>
            <person name="Nusbaum C."/>
            <person name="Birren B."/>
        </authorList>
    </citation>
    <scope>NUCLEOTIDE SEQUENCE [LARGE SCALE GENOMIC DNA]</scope>
    <source>
        <strain evidence="16 17">JP610</strain>
    </source>
</reference>
<dbReference type="InterPro" id="IPR027359">
    <property type="entry name" value="Volt_channel_dom_sf"/>
</dbReference>
<dbReference type="EMBL" id="KQ242134">
    <property type="protein sequence ID" value="KNC80569.1"/>
    <property type="molecule type" value="Genomic_DNA"/>
</dbReference>